<dbReference type="PANTHER" id="PTHR43798:SF33">
    <property type="entry name" value="HYDROLASE, PUTATIVE (AFU_ORTHOLOGUE AFUA_2G14860)-RELATED"/>
    <property type="match status" value="1"/>
</dbReference>
<keyword evidence="2" id="KW-0378">Hydrolase</keyword>
<proteinExistence type="predicted"/>
<dbReference type="GO" id="GO:0047570">
    <property type="term" value="F:3-oxoadipate enol-lactonase activity"/>
    <property type="evidence" value="ECO:0007669"/>
    <property type="project" value="UniProtKB-EC"/>
</dbReference>
<dbReference type="EMBL" id="JABFBC010000001">
    <property type="protein sequence ID" value="NNU79597.1"/>
    <property type="molecule type" value="Genomic_DNA"/>
</dbReference>
<dbReference type="AlphaFoldDB" id="A0A849KY00"/>
<evidence type="ECO:0000259" key="1">
    <source>
        <dbReference type="Pfam" id="PF12697"/>
    </source>
</evidence>
<feature type="domain" description="AB hydrolase-1" evidence="1">
    <location>
        <begin position="24"/>
        <end position="252"/>
    </location>
</feature>
<dbReference type="InterPro" id="IPR029058">
    <property type="entry name" value="AB_hydrolase_fold"/>
</dbReference>
<dbReference type="Gene3D" id="3.40.50.1820">
    <property type="entry name" value="alpha/beta hydrolase"/>
    <property type="match status" value="1"/>
</dbReference>
<dbReference type="SUPFAM" id="SSF53474">
    <property type="entry name" value="alpha/beta-Hydrolases"/>
    <property type="match status" value="1"/>
</dbReference>
<dbReference type="Proteomes" id="UP000572377">
    <property type="component" value="Unassembled WGS sequence"/>
</dbReference>
<dbReference type="Pfam" id="PF12697">
    <property type="entry name" value="Abhydrolase_6"/>
    <property type="match status" value="1"/>
</dbReference>
<dbReference type="GO" id="GO:0016020">
    <property type="term" value="C:membrane"/>
    <property type="evidence" value="ECO:0007669"/>
    <property type="project" value="TreeGrafter"/>
</dbReference>
<dbReference type="EC" id="3.1.1.24" evidence="2"/>
<dbReference type="InterPro" id="IPR026968">
    <property type="entry name" value="PcaD/CatD"/>
</dbReference>
<dbReference type="PANTHER" id="PTHR43798">
    <property type="entry name" value="MONOACYLGLYCEROL LIPASE"/>
    <property type="match status" value="1"/>
</dbReference>
<dbReference type="InterPro" id="IPR000073">
    <property type="entry name" value="AB_hydrolase_1"/>
</dbReference>
<dbReference type="RefSeq" id="WP_171322715.1">
    <property type="nucleotide sequence ID" value="NZ_JABFBC010000001.1"/>
</dbReference>
<keyword evidence="3" id="KW-1185">Reference proteome</keyword>
<reference evidence="2 3" key="1">
    <citation type="submission" date="2020-05" db="EMBL/GenBank/DDBJ databases">
        <title>Gimesia benthica sp. nov., a novel planctomycete isolated from a deep-sea water sample of the Northwest Indian Ocean.</title>
        <authorList>
            <person name="Wang J."/>
            <person name="Ruan C."/>
            <person name="Song L."/>
            <person name="Zhu Y."/>
            <person name="Li A."/>
            <person name="Zheng X."/>
            <person name="Wang L."/>
            <person name="Lu Z."/>
            <person name="Huang Y."/>
            <person name="Du W."/>
            <person name="Zhou Y."/>
            <person name="Huang L."/>
            <person name="Dai X."/>
        </authorList>
    </citation>
    <scope>NUCLEOTIDE SEQUENCE [LARGE SCALE GENOMIC DNA]</scope>
    <source>
        <strain evidence="2 3">YYQ-30</strain>
    </source>
</reference>
<dbReference type="PRINTS" id="PR00111">
    <property type="entry name" value="ABHYDROLASE"/>
</dbReference>
<dbReference type="InterPro" id="IPR050266">
    <property type="entry name" value="AB_hydrolase_sf"/>
</dbReference>
<sequence>MRLIETNGILTHIHESGDPDGLPVVFANSLGTDLRVWDALLPLLPAGLRLIRYDKRGHGLSDCPPPPYGMGELVDDAAALLDALDVRDAVFVGLSIGGMIAQGLAAERPDLVRAIVLCDTAAKIGTEAMWEDRIAAVRTGGIVAIEGSILERWFSARFRRENTAELAGWRHMLTRTPAAGYMGCSAAIAHTDLMESTARLRLPALAVVGAEDGSTPPDLVRETARLIPGCRFEVIPGAGHLPCVEQPAILARHIAAFLDTLPPV</sequence>
<dbReference type="NCBIfam" id="TIGR02427">
    <property type="entry name" value="protocat_pcaD"/>
    <property type="match status" value="1"/>
</dbReference>
<name>A0A849KY00_9RHOB</name>
<evidence type="ECO:0000313" key="3">
    <source>
        <dbReference type="Proteomes" id="UP000572377"/>
    </source>
</evidence>
<comment type="caution">
    <text evidence="2">The sequence shown here is derived from an EMBL/GenBank/DDBJ whole genome shotgun (WGS) entry which is preliminary data.</text>
</comment>
<evidence type="ECO:0000313" key="2">
    <source>
        <dbReference type="EMBL" id="NNU79597.1"/>
    </source>
</evidence>
<protein>
    <submittedName>
        <fullName evidence="2">3-oxoadipate enol-lactonase</fullName>
        <ecNumber evidence="2">3.1.1.24</ecNumber>
    </submittedName>
</protein>
<gene>
    <name evidence="2" type="primary">pcaD</name>
    <name evidence="2" type="ORF">HMH01_04005</name>
</gene>
<dbReference type="GO" id="GO:0042952">
    <property type="term" value="P:beta-ketoadipate pathway"/>
    <property type="evidence" value="ECO:0007669"/>
    <property type="project" value="InterPro"/>
</dbReference>
<accession>A0A849KY00</accession>
<organism evidence="2 3">
    <name type="scientific">Halovulum dunhuangense</name>
    <dbReference type="NCBI Taxonomy" id="1505036"/>
    <lineage>
        <taxon>Bacteria</taxon>
        <taxon>Pseudomonadati</taxon>
        <taxon>Pseudomonadota</taxon>
        <taxon>Alphaproteobacteria</taxon>
        <taxon>Rhodobacterales</taxon>
        <taxon>Paracoccaceae</taxon>
        <taxon>Halovulum</taxon>
    </lineage>
</organism>